<evidence type="ECO:0000313" key="3">
    <source>
        <dbReference type="Proteomes" id="UP000663856"/>
    </source>
</evidence>
<accession>A0A816N3K5</accession>
<protein>
    <submittedName>
        <fullName evidence="1">Uncharacterized protein</fullName>
    </submittedName>
</protein>
<dbReference type="Proteomes" id="UP000663856">
    <property type="component" value="Unassembled WGS sequence"/>
</dbReference>
<reference evidence="1" key="1">
    <citation type="submission" date="2021-02" db="EMBL/GenBank/DDBJ databases">
        <authorList>
            <person name="Nowell W R."/>
        </authorList>
    </citation>
    <scope>NUCLEOTIDE SEQUENCE</scope>
</reference>
<evidence type="ECO:0000313" key="1">
    <source>
        <dbReference type="EMBL" id="CAF2028335.1"/>
    </source>
</evidence>
<dbReference type="EMBL" id="CAJNRG010006538">
    <property type="protein sequence ID" value="CAF2086975.1"/>
    <property type="molecule type" value="Genomic_DNA"/>
</dbReference>
<dbReference type="AlphaFoldDB" id="A0A816N3K5"/>
<comment type="caution">
    <text evidence="1">The sequence shown here is derived from an EMBL/GenBank/DDBJ whole genome shotgun (WGS) entry which is preliminary data.</text>
</comment>
<dbReference type="EMBL" id="CAJNRF010001815">
    <property type="protein sequence ID" value="CAF2028335.1"/>
    <property type="molecule type" value="Genomic_DNA"/>
</dbReference>
<name>A0A816N3K5_9BILA</name>
<gene>
    <name evidence="1" type="ORF">WKI299_LOCUS6298</name>
    <name evidence="2" type="ORF">XDN619_LOCUS15836</name>
</gene>
<organism evidence="1 3">
    <name type="scientific">Rotaria magnacalcarata</name>
    <dbReference type="NCBI Taxonomy" id="392030"/>
    <lineage>
        <taxon>Eukaryota</taxon>
        <taxon>Metazoa</taxon>
        <taxon>Spiralia</taxon>
        <taxon>Gnathifera</taxon>
        <taxon>Rotifera</taxon>
        <taxon>Eurotatoria</taxon>
        <taxon>Bdelloidea</taxon>
        <taxon>Philodinida</taxon>
        <taxon>Philodinidae</taxon>
        <taxon>Rotaria</taxon>
    </lineage>
</organism>
<evidence type="ECO:0000313" key="2">
    <source>
        <dbReference type="EMBL" id="CAF2086975.1"/>
    </source>
</evidence>
<proteinExistence type="predicted"/>
<dbReference type="Proteomes" id="UP000663887">
    <property type="component" value="Unassembled WGS sequence"/>
</dbReference>
<sequence length="174" mass="20126">MGLFYDQHKSLRFESLTFSNQRVTCLTQRFFDDITMNICRCLFGCAKHLTIIDCPSQNISSICRYISIMNQLEHLHIILRQPHIKSDTDVYLTVDKPVNKLLFDKKTIFFKTALVGVGDGLILSKSLIPHENVRNINLTLQTIDDLYIYILLDGLVPSVEKMTIHLRQRIILSK</sequence>